<reference evidence="2 3" key="1">
    <citation type="submission" date="2019-07" db="EMBL/GenBank/DDBJ databases">
        <title>Whole genome shotgun sequence of Acetobacter nitrogenifigens NBRC 105050.</title>
        <authorList>
            <person name="Hosoyama A."/>
            <person name="Uohara A."/>
            <person name="Ohji S."/>
            <person name="Ichikawa N."/>
        </authorList>
    </citation>
    <scope>NUCLEOTIDE SEQUENCE [LARGE SCALE GENOMIC DNA]</scope>
    <source>
        <strain evidence="2 3">NBRC 105050</strain>
    </source>
</reference>
<sequence>MIRVKASPSSGKAAAAKATPTRPTPKARAVAAPVKKIGSVSKQKTKSKVSPARAKVIEEVAAVEIAVRAPAVREALYFDAQWYLDAYPDVNQAGVDPASHYRESGFREGRQPNATFNGKAYIAANPDLAGYENDPFMHYVFFGAAEGRPLS</sequence>
<accession>A0A511XDX4</accession>
<protein>
    <submittedName>
        <fullName evidence="2">Uncharacterized protein</fullName>
    </submittedName>
</protein>
<name>A0A511XDX4_9PROT</name>
<dbReference type="STRING" id="1120919.GCA_000429165_03150"/>
<proteinExistence type="predicted"/>
<comment type="caution">
    <text evidence="2">The sequence shown here is derived from an EMBL/GenBank/DDBJ whole genome shotgun (WGS) entry which is preliminary data.</text>
</comment>
<dbReference type="AlphaFoldDB" id="A0A511XDX4"/>
<dbReference type="RefSeq" id="WP_246789481.1">
    <property type="nucleotide sequence ID" value="NZ_AUBI01000016.1"/>
</dbReference>
<feature type="region of interest" description="Disordered" evidence="1">
    <location>
        <begin position="1"/>
        <end position="51"/>
    </location>
</feature>
<gene>
    <name evidence="2" type="ORF">ANI02nite_30360</name>
</gene>
<evidence type="ECO:0000256" key="1">
    <source>
        <dbReference type="SAM" id="MobiDB-lite"/>
    </source>
</evidence>
<dbReference type="Proteomes" id="UP000321635">
    <property type="component" value="Unassembled WGS sequence"/>
</dbReference>
<evidence type="ECO:0000313" key="2">
    <source>
        <dbReference type="EMBL" id="GEN61152.1"/>
    </source>
</evidence>
<evidence type="ECO:0000313" key="3">
    <source>
        <dbReference type="Proteomes" id="UP000321635"/>
    </source>
</evidence>
<keyword evidence="3" id="KW-1185">Reference proteome</keyword>
<dbReference type="EMBL" id="BJYF01000028">
    <property type="protein sequence ID" value="GEN61152.1"/>
    <property type="molecule type" value="Genomic_DNA"/>
</dbReference>
<organism evidence="2 3">
    <name type="scientific">Acetobacter nitrogenifigens DSM 23921 = NBRC 105050</name>
    <dbReference type="NCBI Taxonomy" id="1120919"/>
    <lineage>
        <taxon>Bacteria</taxon>
        <taxon>Pseudomonadati</taxon>
        <taxon>Pseudomonadota</taxon>
        <taxon>Alphaproteobacteria</taxon>
        <taxon>Acetobacterales</taxon>
        <taxon>Acetobacteraceae</taxon>
        <taxon>Acetobacter</taxon>
    </lineage>
</organism>